<name>A0A1H9IUJ5_9BURK</name>
<dbReference type="RefSeq" id="WP_177172829.1">
    <property type="nucleotide sequence ID" value="NZ_FOGD01000002.1"/>
</dbReference>
<sequence>MLPTARPFFLSSDPFEFFQQLTRQTCESMVQISTLNVQTTQAALGTQTQHWTKLLQVQRPEELSALQADVVQPLAKQASQYGQQLYQIANDLGQAWQVQPKAGLGDVSSQWERMQSNMDKMLKNMPVAAQALSASVKNRLASANEAVSAIQQVVTQANNATQANLLAAVESTAHPETA</sequence>
<evidence type="ECO:0000313" key="3">
    <source>
        <dbReference type="Proteomes" id="UP000199766"/>
    </source>
</evidence>
<evidence type="ECO:0000313" key="2">
    <source>
        <dbReference type="EMBL" id="SEQ78085.1"/>
    </source>
</evidence>
<dbReference type="EMBL" id="FOGD01000002">
    <property type="protein sequence ID" value="SEQ78085.1"/>
    <property type="molecule type" value="Genomic_DNA"/>
</dbReference>
<evidence type="ECO:0000259" key="1">
    <source>
        <dbReference type="Pfam" id="PF09361"/>
    </source>
</evidence>
<dbReference type="InterPro" id="IPR018968">
    <property type="entry name" value="Phasin"/>
</dbReference>
<feature type="domain" description="Phasin" evidence="1">
    <location>
        <begin position="14"/>
        <end position="94"/>
    </location>
</feature>
<dbReference type="Proteomes" id="UP000199766">
    <property type="component" value="Unassembled WGS sequence"/>
</dbReference>
<organism evidence="2 3">
    <name type="scientific">Giesbergeria anulus</name>
    <dbReference type="NCBI Taxonomy" id="180197"/>
    <lineage>
        <taxon>Bacteria</taxon>
        <taxon>Pseudomonadati</taxon>
        <taxon>Pseudomonadota</taxon>
        <taxon>Betaproteobacteria</taxon>
        <taxon>Burkholderiales</taxon>
        <taxon>Comamonadaceae</taxon>
        <taxon>Giesbergeria</taxon>
    </lineage>
</organism>
<gene>
    <name evidence="2" type="ORF">SAMN02982919_01216</name>
</gene>
<dbReference type="Pfam" id="PF09361">
    <property type="entry name" value="Phasin_2"/>
    <property type="match status" value="1"/>
</dbReference>
<dbReference type="NCBIfam" id="TIGR01841">
    <property type="entry name" value="phasin"/>
    <property type="match status" value="1"/>
</dbReference>
<dbReference type="AlphaFoldDB" id="A0A1H9IUJ5"/>
<dbReference type="InterPro" id="IPR010127">
    <property type="entry name" value="Phasin_subfam-1"/>
</dbReference>
<keyword evidence="3" id="KW-1185">Reference proteome</keyword>
<dbReference type="STRING" id="180197.SAMN02982919_01216"/>
<proteinExistence type="predicted"/>
<reference evidence="2 3" key="1">
    <citation type="submission" date="2016-10" db="EMBL/GenBank/DDBJ databases">
        <authorList>
            <person name="de Groot N.N."/>
        </authorList>
    </citation>
    <scope>NUCLEOTIDE SEQUENCE [LARGE SCALE GENOMIC DNA]</scope>
    <source>
        <strain evidence="2 3">ATCC 35958</strain>
    </source>
</reference>
<protein>
    <submittedName>
        <fullName evidence="2">Phasin family protein</fullName>
    </submittedName>
</protein>
<accession>A0A1H9IUJ5</accession>